<dbReference type="STRING" id="227321.C8VCH0"/>
<dbReference type="PROSITE" id="PS50048">
    <property type="entry name" value="ZN2_CY6_FUNGAL_2"/>
    <property type="match status" value="1"/>
</dbReference>
<evidence type="ECO:0000256" key="1">
    <source>
        <dbReference type="ARBA" id="ARBA00023015"/>
    </source>
</evidence>
<dbReference type="Gene3D" id="4.10.240.10">
    <property type="entry name" value="Zn(2)-C6 fungal-type DNA-binding domain"/>
    <property type="match status" value="1"/>
</dbReference>
<name>C8VCH0_EMENI</name>
<dbReference type="InParanoid" id="C8VCH0"/>
<dbReference type="GO" id="GO:0008270">
    <property type="term" value="F:zinc ion binding"/>
    <property type="evidence" value="ECO:0007669"/>
    <property type="project" value="InterPro"/>
</dbReference>
<dbReference type="InterPro" id="IPR036864">
    <property type="entry name" value="Zn2-C6_fun-type_DNA-bd_sf"/>
</dbReference>
<evidence type="ECO:0000256" key="4">
    <source>
        <dbReference type="ARBA" id="ARBA00023242"/>
    </source>
</evidence>
<keyword evidence="3" id="KW-0804">Transcription</keyword>
<dbReference type="InterPro" id="IPR001138">
    <property type="entry name" value="Zn2Cys6_DnaBD"/>
</dbReference>
<dbReference type="PANTHER" id="PTHR47784">
    <property type="entry name" value="STEROL UPTAKE CONTROL PROTEIN 2"/>
    <property type="match status" value="1"/>
</dbReference>
<reference evidence="8" key="2">
    <citation type="journal article" date="2009" name="Fungal Genet. Biol.">
        <title>The 2008 update of the Aspergillus nidulans genome annotation: a community effort.</title>
        <authorList>
            <person name="Wortman J.R."/>
            <person name="Gilsenan J.M."/>
            <person name="Joardar V."/>
            <person name="Deegan J."/>
            <person name="Clutterbuck J."/>
            <person name="Andersen M.R."/>
            <person name="Archer D."/>
            <person name="Bencina M."/>
            <person name="Braus G."/>
            <person name="Coutinho P."/>
            <person name="von Dohren H."/>
            <person name="Doonan J."/>
            <person name="Driessen A.J."/>
            <person name="Durek P."/>
            <person name="Espeso E."/>
            <person name="Fekete E."/>
            <person name="Flipphi M."/>
            <person name="Estrada C.G."/>
            <person name="Geysens S."/>
            <person name="Goldman G."/>
            <person name="de Groot P.W."/>
            <person name="Hansen K."/>
            <person name="Harris S.D."/>
            <person name="Heinekamp T."/>
            <person name="Helmstaedt K."/>
            <person name="Henrissat B."/>
            <person name="Hofmann G."/>
            <person name="Homan T."/>
            <person name="Horio T."/>
            <person name="Horiuchi H."/>
            <person name="James S."/>
            <person name="Jones M."/>
            <person name="Karaffa L."/>
            <person name="Karanyi Z."/>
            <person name="Kato M."/>
            <person name="Keller N."/>
            <person name="Kelly D.E."/>
            <person name="Kiel J.A."/>
            <person name="Kim J.M."/>
            <person name="van der Klei I.J."/>
            <person name="Klis F.M."/>
            <person name="Kovalchuk A."/>
            <person name="Krasevec N."/>
            <person name="Kubicek C.P."/>
            <person name="Liu B."/>
            <person name="Maccabe A."/>
            <person name="Meyer V."/>
            <person name="Mirabito P."/>
            <person name="Miskei M."/>
            <person name="Mos M."/>
            <person name="Mullins J."/>
            <person name="Nelson D.R."/>
            <person name="Nielsen J."/>
            <person name="Oakley B.R."/>
            <person name="Osmani S.A."/>
            <person name="Pakula T."/>
            <person name="Paszewski A."/>
            <person name="Paulsen I."/>
            <person name="Pilsyk S."/>
            <person name="Pocsi I."/>
            <person name="Punt P.J."/>
            <person name="Ram A.F."/>
            <person name="Ren Q."/>
            <person name="Robellet X."/>
            <person name="Robson G."/>
            <person name="Seiboth B."/>
            <person name="van Solingen P."/>
            <person name="Specht T."/>
            <person name="Sun J."/>
            <person name="Taheri-Talesh N."/>
            <person name="Takeshita N."/>
            <person name="Ussery D."/>
            <person name="vanKuyk P.A."/>
            <person name="Visser H."/>
            <person name="van de Vondervoort P.J."/>
            <person name="de Vries R.P."/>
            <person name="Walton J."/>
            <person name="Xiang X."/>
            <person name="Xiong Y."/>
            <person name="Zeng A.P."/>
            <person name="Brandt B.W."/>
            <person name="Cornell M.J."/>
            <person name="van den Hondel C.A."/>
            <person name="Visser J."/>
            <person name="Oliver S.G."/>
            <person name="Turner G."/>
        </authorList>
    </citation>
    <scope>GENOME REANNOTATION</scope>
    <source>
        <strain evidence="8">FGSC A4 / ATCC 38163 / CBS 112.46 / NRRL 194 / M139</strain>
    </source>
</reference>
<dbReference type="OMA" id="MEHMELF"/>
<evidence type="ECO:0000259" key="6">
    <source>
        <dbReference type="PROSITE" id="PS50048"/>
    </source>
</evidence>
<proteinExistence type="predicted"/>
<dbReference type="EMBL" id="BN001304">
    <property type="protein sequence ID" value="CBF78507.1"/>
    <property type="molecule type" value="Genomic_DNA"/>
</dbReference>
<dbReference type="KEGG" id="ani:ANIA_07376"/>
<feature type="compositionally biased region" description="Polar residues" evidence="5">
    <location>
        <begin position="65"/>
        <end position="76"/>
    </location>
</feature>
<keyword evidence="1" id="KW-0805">Transcription regulation</keyword>
<feature type="domain" description="Zn(2)-C6 fungal-type" evidence="6">
    <location>
        <begin position="12"/>
        <end position="42"/>
    </location>
</feature>
<dbReference type="eggNOG" id="ENOG502SM5E">
    <property type="taxonomic scope" value="Eukaryota"/>
</dbReference>
<evidence type="ECO:0000313" key="7">
    <source>
        <dbReference type="EMBL" id="CBF78507.1"/>
    </source>
</evidence>
<evidence type="ECO:0000313" key="8">
    <source>
        <dbReference type="Proteomes" id="UP000000560"/>
    </source>
</evidence>
<feature type="region of interest" description="Disordered" evidence="5">
    <location>
        <begin position="51"/>
        <end position="76"/>
    </location>
</feature>
<dbReference type="VEuPathDB" id="FungiDB:AN7376"/>
<reference evidence="8" key="1">
    <citation type="journal article" date="2005" name="Nature">
        <title>Sequencing of Aspergillus nidulans and comparative analysis with A. fumigatus and A. oryzae.</title>
        <authorList>
            <person name="Galagan J.E."/>
            <person name="Calvo S.E."/>
            <person name="Cuomo C."/>
            <person name="Ma L.J."/>
            <person name="Wortman J.R."/>
            <person name="Batzoglou S."/>
            <person name="Lee S.I."/>
            <person name="Basturkmen M."/>
            <person name="Spevak C.C."/>
            <person name="Clutterbuck J."/>
            <person name="Kapitonov V."/>
            <person name="Jurka J."/>
            <person name="Scazzocchio C."/>
            <person name="Farman M."/>
            <person name="Butler J."/>
            <person name="Purcell S."/>
            <person name="Harris S."/>
            <person name="Braus G.H."/>
            <person name="Draht O."/>
            <person name="Busch S."/>
            <person name="D'Enfert C."/>
            <person name="Bouchier C."/>
            <person name="Goldman G.H."/>
            <person name="Bell-Pedersen D."/>
            <person name="Griffiths-Jones S."/>
            <person name="Doonan J.H."/>
            <person name="Yu J."/>
            <person name="Vienken K."/>
            <person name="Pain A."/>
            <person name="Freitag M."/>
            <person name="Selker E.U."/>
            <person name="Archer D.B."/>
            <person name="Penalva M.A."/>
            <person name="Oakley B.R."/>
            <person name="Momany M."/>
            <person name="Tanaka T."/>
            <person name="Kumagai T."/>
            <person name="Asai K."/>
            <person name="Machida M."/>
            <person name="Nierman W.C."/>
            <person name="Denning D.W."/>
            <person name="Caddick M."/>
            <person name="Hynes M."/>
            <person name="Paoletti M."/>
            <person name="Fischer R."/>
            <person name="Miller B."/>
            <person name="Dyer P."/>
            <person name="Sachs M.S."/>
            <person name="Osmani S.A."/>
            <person name="Birren B.W."/>
        </authorList>
    </citation>
    <scope>NUCLEOTIDE SEQUENCE [LARGE SCALE GENOMIC DNA]</scope>
    <source>
        <strain evidence="8">FGSC A4 / ATCC 38163 / CBS 112.46 / NRRL 194 / M139</strain>
    </source>
</reference>
<dbReference type="HOGENOM" id="CLU_024934_2_0_1"/>
<dbReference type="CDD" id="cd00067">
    <property type="entry name" value="GAL4"/>
    <property type="match status" value="1"/>
</dbReference>
<evidence type="ECO:0000256" key="5">
    <source>
        <dbReference type="SAM" id="MobiDB-lite"/>
    </source>
</evidence>
<evidence type="ECO:0000256" key="2">
    <source>
        <dbReference type="ARBA" id="ARBA00023125"/>
    </source>
</evidence>
<dbReference type="GO" id="GO:0003677">
    <property type="term" value="F:DNA binding"/>
    <property type="evidence" value="ECO:0007669"/>
    <property type="project" value="UniProtKB-KW"/>
</dbReference>
<dbReference type="InterPro" id="IPR053157">
    <property type="entry name" value="Sterol_Uptake_Regulator"/>
</dbReference>
<dbReference type="AlphaFoldDB" id="C8VCH0"/>
<dbReference type="GeneID" id="2869831"/>
<gene>
    <name evidence="7" type="ORF">ANIA_07376</name>
</gene>
<sequence>MLRRSHKKSRDGCVECKRRHVKCDEQRPRCLLCTMSSRECSFASEALTPAEPSSTALRSPRPSPSWDQNEGQGNARAQSIEDPINLQHTELLIHLTSSRATDVFSLGDGFEPYQATVSVVLGIGLTSPYLLYQLLAFSARHLAYLRPDKRAYHLHQATSLQTQALSLFNAGKVQITASNCVAVCLFSVVLGHHLLTDTLTLALSVSDQPPGCRGIGLDSFLNRYIQCLETHRGVYTVAMGGWPLLMETELAPVLSRSRAFTSQEPKGDECQQLQALIVSSVSLEQEEKEACQQAIRYLQLGFDALSTGENENMRYQMLFLWNVLVPSEFSSLLAKKRAQALVILAYYALLLHHGRHIWQVGEAGQHILGMIEEYLGPEWSPWLEYPRLGMRFG</sequence>
<keyword evidence="8" id="KW-1185">Reference proteome</keyword>
<organism evidence="7 8">
    <name type="scientific">Emericella nidulans (strain FGSC A4 / ATCC 38163 / CBS 112.46 / NRRL 194 / M139)</name>
    <name type="common">Aspergillus nidulans</name>
    <dbReference type="NCBI Taxonomy" id="227321"/>
    <lineage>
        <taxon>Eukaryota</taxon>
        <taxon>Fungi</taxon>
        <taxon>Dikarya</taxon>
        <taxon>Ascomycota</taxon>
        <taxon>Pezizomycotina</taxon>
        <taxon>Eurotiomycetes</taxon>
        <taxon>Eurotiomycetidae</taxon>
        <taxon>Eurotiales</taxon>
        <taxon>Aspergillaceae</taxon>
        <taxon>Aspergillus</taxon>
        <taxon>Aspergillus subgen. Nidulantes</taxon>
    </lineage>
</organism>
<keyword evidence="2" id="KW-0238">DNA-binding</keyword>
<evidence type="ECO:0000256" key="3">
    <source>
        <dbReference type="ARBA" id="ARBA00023163"/>
    </source>
</evidence>
<accession>C8VCH0</accession>
<dbReference type="RefSeq" id="XP_680645.2">
    <property type="nucleotide sequence ID" value="XM_675553.2"/>
</dbReference>
<protein>
    <recommendedName>
        <fullName evidence="6">Zn(2)-C6 fungal-type domain-containing protein</fullName>
    </recommendedName>
</protein>
<dbReference type="PANTHER" id="PTHR47784:SF4">
    <property type="entry name" value="ZN(II)2CYS6 TRANSCRIPTION FACTOR (EUROFUNG)"/>
    <property type="match status" value="1"/>
</dbReference>
<dbReference type="PROSITE" id="PS00463">
    <property type="entry name" value="ZN2_CY6_FUNGAL_1"/>
    <property type="match status" value="1"/>
</dbReference>
<dbReference type="SUPFAM" id="SSF57701">
    <property type="entry name" value="Zn2/Cys6 DNA-binding domain"/>
    <property type="match status" value="1"/>
</dbReference>
<dbReference type="Proteomes" id="UP000000560">
    <property type="component" value="Chromosome IV"/>
</dbReference>
<dbReference type="Pfam" id="PF00172">
    <property type="entry name" value="Zn_clus"/>
    <property type="match status" value="1"/>
</dbReference>
<dbReference type="GO" id="GO:0006357">
    <property type="term" value="P:regulation of transcription by RNA polymerase II"/>
    <property type="evidence" value="ECO:0000318"/>
    <property type="project" value="GO_Central"/>
</dbReference>
<dbReference type="OrthoDB" id="4937900at2759"/>
<dbReference type="SMART" id="SM00066">
    <property type="entry name" value="GAL4"/>
    <property type="match status" value="1"/>
</dbReference>
<keyword evidence="4" id="KW-0539">Nucleus</keyword>
<dbReference type="GO" id="GO:0000981">
    <property type="term" value="F:DNA-binding transcription factor activity, RNA polymerase II-specific"/>
    <property type="evidence" value="ECO:0000318"/>
    <property type="project" value="GO_Central"/>
</dbReference>